<dbReference type="Gene3D" id="3.30.40.10">
    <property type="entry name" value="Zinc/RING finger domain, C3HC4 (zinc finger)"/>
    <property type="match status" value="1"/>
</dbReference>
<name>A0A6N2AD46_SOLCI</name>
<evidence type="ECO:0000313" key="1">
    <source>
        <dbReference type="EMBL" id="TMW80207.1"/>
    </source>
</evidence>
<reference evidence="1" key="1">
    <citation type="submission" date="2019-05" db="EMBL/GenBank/DDBJ databases">
        <title>The de novo reference genome and transcriptome assemblies of the wild tomato species Solanum chilense.</title>
        <authorList>
            <person name="Stam R."/>
            <person name="Nosenko T."/>
            <person name="Hoerger A.C."/>
            <person name="Stephan W."/>
            <person name="Seidel M.A."/>
            <person name="Kuhn J.M.M."/>
            <person name="Haberer G."/>
            <person name="Tellier A."/>
        </authorList>
    </citation>
    <scope>NUCLEOTIDE SEQUENCE</scope>
    <source>
        <tissue evidence="1">Mature leaves</tissue>
    </source>
</reference>
<protein>
    <submittedName>
        <fullName evidence="1">Uncharacterized protein</fullName>
    </submittedName>
</protein>
<dbReference type="SUPFAM" id="SSF57850">
    <property type="entry name" value="RING/U-box"/>
    <property type="match status" value="1"/>
</dbReference>
<sequence>METTDLRIVNSNQIDMESTELQILNYNEIEVDPTSLSSDFIAITEYNNGYKSRDDDIELQNIIFYSAQFHSGKNLESSSNCGVGKKPIEIKYSVVPDSPNLKKNINQEGESSCTFCENCEDVFSLSNIMMWDTNCNYRYCEECIHNYIGKNVDEVNHEVAIRCPTSDCKEILDINLIMPVDFFIRGYSIRACPKC</sequence>
<proteinExistence type="predicted"/>
<organism evidence="1">
    <name type="scientific">Solanum chilense</name>
    <name type="common">Tomato</name>
    <name type="synonym">Lycopersicon chilense</name>
    <dbReference type="NCBI Taxonomy" id="4083"/>
    <lineage>
        <taxon>Eukaryota</taxon>
        <taxon>Viridiplantae</taxon>
        <taxon>Streptophyta</taxon>
        <taxon>Embryophyta</taxon>
        <taxon>Tracheophyta</taxon>
        <taxon>Spermatophyta</taxon>
        <taxon>Magnoliopsida</taxon>
        <taxon>eudicotyledons</taxon>
        <taxon>Gunneridae</taxon>
        <taxon>Pentapetalae</taxon>
        <taxon>asterids</taxon>
        <taxon>lamiids</taxon>
        <taxon>Solanales</taxon>
        <taxon>Solanaceae</taxon>
        <taxon>Solanoideae</taxon>
        <taxon>Solaneae</taxon>
        <taxon>Solanum</taxon>
        <taxon>Solanum subgen. Lycopersicon</taxon>
    </lineage>
</organism>
<dbReference type="EMBL" id="RXGB01072656">
    <property type="protein sequence ID" value="TMW80207.1"/>
    <property type="molecule type" value="Genomic_DNA"/>
</dbReference>
<dbReference type="AlphaFoldDB" id="A0A6N2AD46"/>
<gene>
    <name evidence="1" type="ORF">EJD97_022791</name>
</gene>
<comment type="caution">
    <text evidence="1">The sequence shown here is derived from an EMBL/GenBank/DDBJ whole genome shotgun (WGS) entry which is preliminary data.</text>
</comment>
<dbReference type="InterPro" id="IPR013083">
    <property type="entry name" value="Znf_RING/FYVE/PHD"/>
</dbReference>
<accession>A0A6N2AD46</accession>